<organism evidence="1">
    <name type="scientific">Anguilla anguilla</name>
    <name type="common">European freshwater eel</name>
    <name type="synonym">Muraena anguilla</name>
    <dbReference type="NCBI Taxonomy" id="7936"/>
    <lineage>
        <taxon>Eukaryota</taxon>
        <taxon>Metazoa</taxon>
        <taxon>Chordata</taxon>
        <taxon>Craniata</taxon>
        <taxon>Vertebrata</taxon>
        <taxon>Euteleostomi</taxon>
        <taxon>Actinopterygii</taxon>
        <taxon>Neopterygii</taxon>
        <taxon>Teleostei</taxon>
        <taxon>Anguilliformes</taxon>
        <taxon>Anguillidae</taxon>
        <taxon>Anguilla</taxon>
    </lineage>
</organism>
<dbReference type="AlphaFoldDB" id="A0A0E9WE65"/>
<sequence>MQVIYSIMFPQAKNLCYVPTSMTISGKLIIL</sequence>
<dbReference type="EMBL" id="GBXM01019971">
    <property type="protein sequence ID" value="JAH88606.1"/>
    <property type="molecule type" value="Transcribed_RNA"/>
</dbReference>
<accession>A0A0E9WE65</accession>
<proteinExistence type="predicted"/>
<reference evidence="1" key="1">
    <citation type="submission" date="2014-11" db="EMBL/GenBank/DDBJ databases">
        <authorList>
            <person name="Amaro Gonzalez C."/>
        </authorList>
    </citation>
    <scope>NUCLEOTIDE SEQUENCE</scope>
</reference>
<name>A0A0E9WE65_ANGAN</name>
<evidence type="ECO:0000313" key="1">
    <source>
        <dbReference type="EMBL" id="JAH88606.1"/>
    </source>
</evidence>
<reference evidence="1" key="2">
    <citation type="journal article" date="2015" name="Fish Shellfish Immunol.">
        <title>Early steps in the European eel (Anguilla anguilla)-Vibrio vulnificus interaction in the gills: Role of the RtxA13 toxin.</title>
        <authorList>
            <person name="Callol A."/>
            <person name="Pajuelo D."/>
            <person name="Ebbesson L."/>
            <person name="Teles M."/>
            <person name="MacKenzie S."/>
            <person name="Amaro C."/>
        </authorList>
    </citation>
    <scope>NUCLEOTIDE SEQUENCE</scope>
</reference>
<protein>
    <submittedName>
        <fullName evidence="1">Uncharacterized protein</fullName>
    </submittedName>
</protein>